<dbReference type="Gene3D" id="1.10.3290.10">
    <property type="entry name" value="Fido-like domain"/>
    <property type="match status" value="1"/>
</dbReference>
<proteinExistence type="predicted"/>
<dbReference type="EMBL" id="MHLO01000026">
    <property type="protein sequence ID" value="OGZ12004.1"/>
    <property type="molecule type" value="Genomic_DNA"/>
</dbReference>
<dbReference type="InterPro" id="IPR036597">
    <property type="entry name" value="Fido-like_dom_sf"/>
</dbReference>
<dbReference type="Pfam" id="PF02661">
    <property type="entry name" value="Fic"/>
    <property type="match status" value="1"/>
</dbReference>
<accession>A0A1G2DED5</accession>
<sequence>MKHSKQTGDFGYYPHFLSILNAIHPFREGNGRTQTSFLLLLADNAGHPLDLTKFVPERFMDAMVASFEKNETQLALELKGLAG</sequence>
<dbReference type="AlphaFoldDB" id="A0A1G2DED5"/>
<gene>
    <name evidence="2" type="ORF">A3C93_01370</name>
</gene>
<evidence type="ECO:0000313" key="3">
    <source>
        <dbReference type="Proteomes" id="UP000178636"/>
    </source>
</evidence>
<dbReference type="SUPFAM" id="SSF140931">
    <property type="entry name" value="Fic-like"/>
    <property type="match status" value="1"/>
</dbReference>
<organism evidence="2 3">
    <name type="scientific">Candidatus Lloydbacteria bacterium RIFCSPHIGHO2_02_FULL_54_17</name>
    <dbReference type="NCBI Taxonomy" id="1798664"/>
    <lineage>
        <taxon>Bacteria</taxon>
        <taxon>Candidatus Lloydiibacteriota</taxon>
    </lineage>
</organism>
<comment type="caution">
    <text evidence="2">The sequence shown here is derived from an EMBL/GenBank/DDBJ whole genome shotgun (WGS) entry which is preliminary data.</text>
</comment>
<reference evidence="2 3" key="1">
    <citation type="journal article" date="2016" name="Nat. Commun.">
        <title>Thousands of microbial genomes shed light on interconnected biogeochemical processes in an aquifer system.</title>
        <authorList>
            <person name="Anantharaman K."/>
            <person name="Brown C.T."/>
            <person name="Hug L.A."/>
            <person name="Sharon I."/>
            <person name="Castelle C.J."/>
            <person name="Probst A.J."/>
            <person name="Thomas B.C."/>
            <person name="Singh A."/>
            <person name="Wilkins M.J."/>
            <person name="Karaoz U."/>
            <person name="Brodie E.L."/>
            <person name="Williams K.H."/>
            <person name="Hubbard S.S."/>
            <person name="Banfield J.F."/>
        </authorList>
    </citation>
    <scope>NUCLEOTIDE SEQUENCE [LARGE SCALE GENOMIC DNA]</scope>
</reference>
<evidence type="ECO:0000313" key="2">
    <source>
        <dbReference type="EMBL" id="OGZ12004.1"/>
    </source>
</evidence>
<name>A0A1G2DED5_9BACT</name>
<feature type="domain" description="Fido" evidence="1">
    <location>
        <begin position="1"/>
        <end position="83"/>
    </location>
</feature>
<dbReference type="PROSITE" id="PS51459">
    <property type="entry name" value="FIDO"/>
    <property type="match status" value="1"/>
</dbReference>
<evidence type="ECO:0000259" key="1">
    <source>
        <dbReference type="PROSITE" id="PS51459"/>
    </source>
</evidence>
<dbReference type="Proteomes" id="UP000178636">
    <property type="component" value="Unassembled WGS sequence"/>
</dbReference>
<dbReference type="InterPro" id="IPR003812">
    <property type="entry name" value="Fido"/>
</dbReference>
<protein>
    <recommendedName>
        <fullName evidence="1">Fido domain-containing protein</fullName>
    </recommendedName>
</protein>